<dbReference type="EMBL" id="BMED01000001">
    <property type="protein sequence ID" value="GGC66641.1"/>
    <property type="molecule type" value="Genomic_DNA"/>
</dbReference>
<protein>
    <recommendedName>
        <fullName evidence="3">Ketosteroid isomerase-related protein</fullName>
    </recommendedName>
</protein>
<organism evidence="1 2">
    <name type="scientific">Undibacterium terreum</name>
    <dbReference type="NCBI Taxonomy" id="1224302"/>
    <lineage>
        <taxon>Bacteria</taxon>
        <taxon>Pseudomonadati</taxon>
        <taxon>Pseudomonadota</taxon>
        <taxon>Betaproteobacteria</taxon>
        <taxon>Burkholderiales</taxon>
        <taxon>Oxalobacteraceae</taxon>
        <taxon>Undibacterium</taxon>
    </lineage>
</organism>
<gene>
    <name evidence="1" type="ORF">GCM10011396_12140</name>
</gene>
<accession>A0A916UBY8</accession>
<comment type="caution">
    <text evidence="1">The sequence shown here is derived from an EMBL/GenBank/DDBJ whole genome shotgun (WGS) entry which is preliminary data.</text>
</comment>
<dbReference type="RefSeq" id="WP_188565034.1">
    <property type="nucleotide sequence ID" value="NZ_BMED01000001.1"/>
</dbReference>
<dbReference type="Proteomes" id="UP000637423">
    <property type="component" value="Unassembled WGS sequence"/>
</dbReference>
<sequence>MVNISGTTEASKAVVRQFYVCAVQKDLARMEKLLHPDFTCGAPDYLPWGGTTITVEEYLKVTLPQVARVLDFSRFSFASLVAEGEDVVALINVGVMGTSAMLKISEHFVIKDGKAKSIWVAYYEPKALTELIALNARLDQAA</sequence>
<evidence type="ECO:0008006" key="3">
    <source>
        <dbReference type="Google" id="ProtNLM"/>
    </source>
</evidence>
<dbReference type="Gene3D" id="3.10.450.50">
    <property type="match status" value="1"/>
</dbReference>
<evidence type="ECO:0000313" key="2">
    <source>
        <dbReference type="Proteomes" id="UP000637423"/>
    </source>
</evidence>
<proteinExistence type="predicted"/>
<dbReference type="SUPFAM" id="SSF54427">
    <property type="entry name" value="NTF2-like"/>
    <property type="match status" value="1"/>
</dbReference>
<dbReference type="AlphaFoldDB" id="A0A916UBY8"/>
<evidence type="ECO:0000313" key="1">
    <source>
        <dbReference type="EMBL" id="GGC66641.1"/>
    </source>
</evidence>
<reference evidence="1" key="2">
    <citation type="submission" date="2020-09" db="EMBL/GenBank/DDBJ databases">
        <authorList>
            <person name="Sun Q."/>
            <person name="Zhou Y."/>
        </authorList>
    </citation>
    <scope>NUCLEOTIDE SEQUENCE</scope>
    <source>
        <strain evidence="1">CGMCC 1.10998</strain>
    </source>
</reference>
<reference evidence="1" key="1">
    <citation type="journal article" date="2014" name="Int. J. Syst. Evol. Microbiol.">
        <title>Complete genome sequence of Corynebacterium casei LMG S-19264T (=DSM 44701T), isolated from a smear-ripened cheese.</title>
        <authorList>
            <consortium name="US DOE Joint Genome Institute (JGI-PGF)"/>
            <person name="Walter F."/>
            <person name="Albersmeier A."/>
            <person name="Kalinowski J."/>
            <person name="Ruckert C."/>
        </authorList>
    </citation>
    <scope>NUCLEOTIDE SEQUENCE</scope>
    <source>
        <strain evidence="1">CGMCC 1.10998</strain>
    </source>
</reference>
<name>A0A916UBY8_9BURK</name>
<dbReference type="InterPro" id="IPR032710">
    <property type="entry name" value="NTF2-like_dom_sf"/>
</dbReference>
<keyword evidence="2" id="KW-1185">Reference proteome</keyword>